<gene>
    <name evidence="1" type="ordered locus">Haur_2129</name>
</gene>
<name>A9AWB9_HERA2</name>
<evidence type="ECO:0000313" key="2">
    <source>
        <dbReference type="Proteomes" id="UP000000787"/>
    </source>
</evidence>
<accession>A9AWB9</accession>
<dbReference type="STRING" id="316274.Haur_2129"/>
<dbReference type="BioCyc" id="HAUR316274:GHYA-2157-MONOMER"/>
<dbReference type="AlphaFoldDB" id="A9AWB9"/>
<protein>
    <submittedName>
        <fullName evidence="1">Uncharacterized protein</fullName>
    </submittedName>
</protein>
<evidence type="ECO:0000313" key="1">
    <source>
        <dbReference type="EMBL" id="ABX04769.1"/>
    </source>
</evidence>
<proteinExistence type="predicted"/>
<dbReference type="HOGENOM" id="CLU_1862426_0_0_0"/>
<sequence>MALSLQLFWYQNIKAIASQSDAYGLMQFDGTTLEVLREQRWVGPEVTGTELRFKSASLSANNDLLWHANRLSLIDGTTWEVREILPYKPGFTETSNINPDGSSYAIGRSNDAVVVDRASNRAWSLRREREIRLLNRV</sequence>
<organism evidence="1 2">
    <name type="scientific">Herpetosiphon aurantiacus (strain ATCC 23779 / DSM 785 / 114-95)</name>
    <dbReference type="NCBI Taxonomy" id="316274"/>
    <lineage>
        <taxon>Bacteria</taxon>
        <taxon>Bacillati</taxon>
        <taxon>Chloroflexota</taxon>
        <taxon>Chloroflexia</taxon>
        <taxon>Herpetosiphonales</taxon>
        <taxon>Herpetosiphonaceae</taxon>
        <taxon>Herpetosiphon</taxon>
    </lineage>
</organism>
<dbReference type="KEGG" id="hau:Haur_2129"/>
<reference evidence="1 2" key="1">
    <citation type="journal article" date="2011" name="Stand. Genomic Sci.">
        <title>Complete genome sequence of the filamentous gliding predatory bacterium Herpetosiphon aurantiacus type strain (114-95(T)).</title>
        <authorList>
            <person name="Kiss H."/>
            <person name="Nett M."/>
            <person name="Domin N."/>
            <person name="Martin K."/>
            <person name="Maresca J.A."/>
            <person name="Copeland A."/>
            <person name="Lapidus A."/>
            <person name="Lucas S."/>
            <person name="Berry K.W."/>
            <person name="Glavina Del Rio T."/>
            <person name="Dalin E."/>
            <person name="Tice H."/>
            <person name="Pitluck S."/>
            <person name="Richardson P."/>
            <person name="Bruce D."/>
            <person name="Goodwin L."/>
            <person name="Han C."/>
            <person name="Detter J.C."/>
            <person name="Schmutz J."/>
            <person name="Brettin T."/>
            <person name="Land M."/>
            <person name="Hauser L."/>
            <person name="Kyrpides N.C."/>
            <person name="Ivanova N."/>
            <person name="Goker M."/>
            <person name="Woyke T."/>
            <person name="Klenk H.P."/>
            <person name="Bryant D.A."/>
        </authorList>
    </citation>
    <scope>NUCLEOTIDE SEQUENCE [LARGE SCALE GENOMIC DNA]</scope>
    <source>
        <strain evidence="2">ATCC 23779 / DSM 785 / 114-95</strain>
    </source>
</reference>
<dbReference type="Proteomes" id="UP000000787">
    <property type="component" value="Chromosome"/>
</dbReference>
<dbReference type="EMBL" id="CP000875">
    <property type="protein sequence ID" value="ABX04769.1"/>
    <property type="molecule type" value="Genomic_DNA"/>
</dbReference>
<keyword evidence="2" id="KW-1185">Reference proteome</keyword>
<dbReference type="InParanoid" id="A9AWB9"/>